<sequence length="440" mass="48042">MWAAADFVENKGKDVTRENAAGQTGTTTQPGAGEGAGRPAAQDPVLGCLPIEAGHSISRRIRVVNPPLIRASSVVFDTVQDAVEMSNRTDQGELHQSSYGTAGTETTYALMDAVAELEGAPHKVRAALMPSGLAAISTLMWAFTSPGDEILVTDSVYGPARTFNDTLLKKFGVKTIYFDPQATPDDLEKLVSPRTRMVYLESPGSYTFDIQDTPAISRWARERGILTAIDNTYASPQLARPFDWGVDISVLALTKYWSGHADVLMGAVVVREGLWQQLWSAVRQLGMCVGGDDAWLILRGMRTLNARMPVHEQSALKVARWLEKQPGVAKVIHPGLESHPGHALFKRDFLGSNGLFSFELEPVSQEAVQALCNGRRHFQLGFSWGGYESLIMPAYLRGCRSVTPWHGEQLVRIHCGLEPAEALIADLDEGLKAMRAANRT</sequence>
<dbReference type="EMBL" id="RRUE01000002">
    <property type="protein sequence ID" value="RRN43681.1"/>
    <property type="molecule type" value="Genomic_DNA"/>
</dbReference>
<feature type="modified residue" description="N6-(pyridoxal phosphate)lysine" evidence="6">
    <location>
        <position position="255"/>
    </location>
</feature>
<dbReference type="GO" id="GO:0047804">
    <property type="term" value="F:cysteine-S-conjugate beta-lyase activity"/>
    <property type="evidence" value="ECO:0007669"/>
    <property type="project" value="InterPro"/>
</dbReference>
<evidence type="ECO:0000256" key="8">
    <source>
        <dbReference type="SAM" id="MobiDB-lite"/>
    </source>
</evidence>
<dbReference type="NCBIfam" id="TIGR01324">
    <property type="entry name" value="cysta_beta_ly_B"/>
    <property type="match status" value="1"/>
</dbReference>
<dbReference type="InterPro" id="IPR015422">
    <property type="entry name" value="PyrdxlP-dep_Trfase_small"/>
</dbReference>
<feature type="region of interest" description="Disordered" evidence="8">
    <location>
        <begin position="1"/>
        <end position="41"/>
    </location>
</feature>
<dbReference type="PANTHER" id="PTHR43500">
    <property type="entry name" value="CYSTATHIONINE BETA-LYASE-RELATED"/>
    <property type="match status" value="1"/>
</dbReference>
<dbReference type="AlphaFoldDB" id="A0A3R8N9S2"/>
<dbReference type="SUPFAM" id="SSF53383">
    <property type="entry name" value="PLP-dependent transferases"/>
    <property type="match status" value="1"/>
</dbReference>
<evidence type="ECO:0000313" key="10">
    <source>
        <dbReference type="Proteomes" id="UP000270261"/>
    </source>
</evidence>
<dbReference type="InterPro" id="IPR015421">
    <property type="entry name" value="PyrdxlP-dep_Trfase_major"/>
</dbReference>
<dbReference type="PIRSF" id="PIRSF001434">
    <property type="entry name" value="CGS"/>
    <property type="match status" value="1"/>
</dbReference>
<organism evidence="9 10">
    <name type="scientific">Lautropia dentalis</name>
    <dbReference type="NCBI Taxonomy" id="2490857"/>
    <lineage>
        <taxon>Bacteria</taxon>
        <taxon>Pseudomonadati</taxon>
        <taxon>Pseudomonadota</taxon>
        <taxon>Betaproteobacteria</taxon>
        <taxon>Burkholderiales</taxon>
        <taxon>Burkholderiaceae</taxon>
        <taxon>Lautropia</taxon>
    </lineage>
</organism>
<evidence type="ECO:0000256" key="4">
    <source>
        <dbReference type="ARBA" id="ARBA00023239"/>
    </source>
</evidence>
<evidence type="ECO:0000313" key="9">
    <source>
        <dbReference type="EMBL" id="RRN43681.1"/>
    </source>
</evidence>
<evidence type="ECO:0000256" key="3">
    <source>
        <dbReference type="ARBA" id="ARBA00022898"/>
    </source>
</evidence>
<accession>A0A3R8N9S2</accession>
<keyword evidence="4 9" id="KW-0456">Lyase</keyword>
<keyword evidence="10" id="KW-1185">Reference proteome</keyword>
<evidence type="ECO:0000256" key="7">
    <source>
        <dbReference type="RuleBase" id="RU362118"/>
    </source>
</evidence>
<feature type="compositionally biased region" description="Basic and acidic residues" evidence="8">
    <location>
        <begin position="8"/>
        <end position="17"/>
    </location>
</feature>
<dbReference type="InterPro" id="IPR000277">
    <property type="entry name" value="Cys/Met-Metab_PyrdxlP-dep_enz"/>
</dbReference>
<evidence type="ECO:0000256" key="6">
    <source>
        <dbReference type="PIRSR" id="PIRSR001434-2"/>
    </source>
</evidence>
<comment type="catalytic activity">
    <reaction evidence="5">
        <text>L,L-cystathionine + H2O = L-homocysteine + pyruvate + NH4(+)</text>
        <dbReference type="Rhea" id="RHEA:13965"/>
        <dbReference type="ChEBI" id="CHEBI:15361"/>
        <dbReference type="ChEBI" id="CHEBI:15377"/>
        <dbReference type="ChEBI" id="CHEBI:28938"/>
        <dbReference type="ChEBI" id="CHEBI:58161"/>
        <dbReference type="ChEBI" id="CHEBI:58199"/>
    </reaction>
</comment>
<feature type="compositionally biased region" description="Low complexity" evidence="8">
    <location>
        <begin position="20"/>
        <end position="41"/>
    </location>
</feature>
<dbReference type="FunFam" id="3.40.640.10:FF:000046">
    <property type="entry name" value="Cystathionine gamma-lyase"/>
    <property type="match status" value="1"/>
</dbReference>
<dbReference type="InterPro" id="IPR006233">
    <property type="entry name" value="Cys_b_lyase_bac"/>
</dbReference>
<evidence type="ECO:0000256" key="2">
    <source>
        <dbReference type="ARBA" id="ARBA00009077"/>
    </source>
</evidence>
<reference evidence="9 10" key="1">
    <citation type="submission" date="2018-11" db="EMBL/GenBank/DDBJ databases">
        <title>Genome sequencing of Lautropia sp. KCOM 2505 (= ChDC F240).</title>
        <authorList>
            <person name="Kook J.-K."/>
            <person name="Park S.-N."/>
            <person name="Lim Y.K."/>
        </authorList>
    </citation>
    <scope>NUCLEOTIDE SEQUENCE [LARGE SCALE GENOMIC DNA]</scope>
    <source>
        <strain evidence="9 10">KCOM 2505</strain>
    </source>
</reference>
<comment type="cofactor">
    <cofactor evidence="1 7">
        <name>pyridoxal 5'-phosphate</name>
        <dbReference type="ChEBI" id="CHEBI:597326"/>
    </cofactor>
</comment>
<dbReference type="EC" id="4.4.1.8" evidence="9"/>
<dbReference type="Pfam" id="PF01053">
    <property type="entry name" value="Cys_Met_Meta_PP"/>
    <property type="match status" value="1"/>
</dbReference>
<dbReference type="PANTHER" id="PTHR43500:SF1">
    <property type="entry name" value="CYSTATHIONINE BETA-LYASE-RELATED"/>
    <property type="match status" value="1"/>
</dbReference>
<dbReference type="GO" id="GO:0019346">
    <property type="term" value="P:transsulfuration"/>
    <property type="evidence" value="ECO:0007669"/>
    <property type="project" value="InterPro"/>
</dbReference>
<protein>
    <submittedName>
        <fullName evidence="9">Cystathionine beta-lyase</fullName>
        <ecNumber evidence="9">4.4.1.8</ecNumber>
    </submittedName>
</protein>
<comment type="similarity">
    <text evidence="2 7">Belongs to the trans-sulfuration enzymes family.</text>
</comment>
<dbReference type="InterPro" id="IPR015424">
    <property type="entry name" value="PyrdxlP-dep_Trfase"/>
</dbReference>
<dbReference type="Gene3D" id="3.90.1150.10">
    <property type="entry name" value="Aspartate Aminotransferase, domain 1"/>
    <property type="match status" value="1"/>
</dbReference>
<dbReference type="GO" id="GO:0030170">
    <property type="term" value="F:pyridoxal phosphate binding"/>
    <property type="evidence" value="ECO:0007669"/>
    <property type="project" value="InterPro"/>
</dbReference>
<comment type="caution">
    <text evidence="9">The sequence shown here is derived from an EMBL/GenBank/DDBJ whole genome shotgun (WGS) entry which is preliminary data.</text>
</comment>
<dbReference type="Proteomes" id="UP000270261">
    <property type="component" value="Unassembled WGS sequence"/>
</dbReference>
<name>A0A3R8N9S2_9BURK</name>
<keyword evidence="3 6" id="KW-0663">Pyridoxal phosphate</keyword>
<evidence type="ECO:0000256" key="1">
    <source>
        <dbReference type="ARBA" id="ARBA00001933"/>
    </source>
</evidence>
<gene>
    <name evidence="9" type="primary">metC</name>
    <name evidence="9" type="ORF">EHV23_09645</name>
</gene>
<dbReference type="Gene3D" id="3.40.640.10">
    <property type="entry name" value="Type I PLP-dependent aspartate aminotransferase-like (Major domain)"/>
    <property type="match status" value="1"/>
</dbReference>
<dbReference type="GO" id="GO:0019450">
    <property type="term" value="P:L-cysteine catabolic process to pyruvate"/>
    <property type="evidence" value="ECO:0007669"/>
    <property type="project" value="TreeGrafter"/>
</dbReference>
<proteinExistence type="inferred from homology"/>
<evidence type="ECO:0000256" key="5">
    <source>
        <dbReference type="ARBA" id="ARBA00047517"/>
    </source>
</evidence>